<feature type="non-terminal residue" evidence="3">
    <location>
        <position position="916"/>
    </location>
</feature>
<comment type="caution">
    <text evidence="3">The sequence shown here is derived from an EMBL/GenBank/DDBJ whole genome shotgun (WGS) entry which is preliminary data.</text>
</comment>
<dbReference type="AlphaFoldDB" id="A0A956RRD4"/>
<keyword evidence="2" id="KW-1133">Transmembrane helix</keyword>
<feature type="compositionally biased region" description="Polar residues" evidence="1">
    <location>
        <begin position="901"/>
        <end position="916"/>
    </location>
</feature>
<feature type="region of interest" description="Disordered" evidence="1">
    <location>
        <begin position="389"/>
        <end position="423"/>
    </location>
</feature>
<feature type="transmembrane region" description="Helical" evidence="2">
    <location>
        <begin position="440"/>
        <end position="459"/>
    </location>
</feature>
<gene>
    <name evidence="3" type="ORF">KC729_12445</name>
</gene>
<evidence type="ECO:0008006" key="5">
    <source>
        <dbReference type="Google" id="ProtNLM"/>
    </source>
</evidence>
<evidence type="ECO:0000256" key="2">
    <source>
        <dbReference type="SAM" id="Phobius"/>
    </source>
</evidence>
<protein>
    <recommendedName>
        <fullName evidence="5">PEGA domain-containing protein</fullName>
    </recommendedName>
</protein>
<evidence type="ECO:0000313" key="4">
    <source>
        <dbReference type="Proteomes" id="UP000697710"/>
    </source>
</evidence>
<sequence length="916" mass="94139">MRIEFATSELEGGPCRAWADPSYVLGAVAVSDPADAFTQLVQPRLEELDAFGGAPDGELPPIVTQLVDRLQKVHGRMVRENGNAEKPSTIALTCAAVEENRVFFVKTCPPWIGLVRDGRAHAIERPAEDDAGPPAGLGAGERLSLEVTSLPVEPGDIVLLLCSEMNAAPDLRAVANVFNQTTDLRRACDGLVNLLGLQSEGAGAIAFRFVPVGASGSRAEPKLIEELKDDAGSGMPSAKVEDPFAAMRTAMPRSSARRSFAASEPTSEAESFLDSLGGEDEPVPSSRPRSSAPAPGPAPVGPPVGAPPAVPGPGNAIPSPAYPTSHDPMDGSAFHAGTGPVPTSVPPSAESLGLSVIPGGASAPLHPVPPAAGLAAVPAPEASGAVAASAPAPMPESRPVAVEPSPAASVADPAAPGGTAADPLAGHFDTRSYRSSRRNLLVPILIAVAVAILGTLMVMPSGPDLPGKAAVRKLFGGAQKATGELRVAPDPPARRVLLDGEPVADGTPALVTAEIGRHVVGLDLGTLGVWKTEVEITSDENVLAPRLTGSIKVAAADPSLAGQVWVDGGRKAPVPATLTDLPVGWVRVFYEDEKLPIWERQVLVRADQIAPLVIPNDVADGEARVKVEALAFWQGRGLEDSAGDSIWVDDAPVGVTPFEGSVTPGLHSVRVRSVQGESFTDMVDVHSGAARHVLAQFGVSHRPTLHHTPPGRVAVSGKLVLSVEVDGEMDPLAARPALHFPNLSSPYREIALAPVGGGEQVFVGVVDPGGMPRDSALSYYFTVLGSDGRPIYSDLYSVVLRDESGSARATHVEPQNLAEQRRPVAPSNTASVPPRGPSPAVSTSGRASSSGAAAEHPASPQLAASEAAPVVRSRGSDATAESDGTVAKASPNEADSKLGVRTTSLGQASTVTDSTG</sequence>
<dbReference type="Proteomes" id="UP000697710">
    <property type="component" value="Unassembled WGS sequence"/>
</dbReference>
<feature type="region of interest" description="Disordered" evidence="1">
    <location>
        <begin position="249"/>
        <end position="349"/>
    </location>
</feature>
<feature type="compositionally biased region" description="Low complexity" evidence="1">
    <location>
        <begin position="253"/>
        <end position="263"/>
    </location>
</feature>
<evidence type="ECO:0000313" key="3">
    <source>
        <dbReference type="EMBL" id="MCA9728489.1"/>
    </source>
</evidence>
<name>A0A956RRD4_UNCEI</name>
<feature type="compositionally biased region" description="Low complexity" evidence="1">
    <location>
        <begin position="283"/>
        <end position="293"/>
    </location>
</feature>
<keyword evidence="2" id="KW-0472">Membrane</keyword>
<keyword evidence="2" id="KW-0812">Transmembrane</keyword>
<feature type="region of interest" description="Disordered" evidence="1">
    <location>
        <begin position="807"/>
        <end position="916"/>
    </location>
</feature>
<evidence type="ECO:0000256" key="1">
    <source>
        <dbReference type="SAM" id="MobiDB-lite"/>
    </source>
</evidence>
<reference evidence="3" key="2">
    <citation type="journal article" date="2021" name="Microbiome">
        <title>Successional dynamics and alternative stable states in a saline activated sludge microbial community over 9 years.</title>
        <authorList>
            <person name="Wang Y."/>
            <person name="Ye J."/>
            <person name="Ju F."/>
            <person name="Liu L."/>
            <person name="Boyd J.A."/>
            <person name="Deng Y."/>
            <person name="Parks D.H."/>
            <person name="Jiang X."/>
            <person name="Yin X."/>
            <person name="Woodcroft B.J."/>
            <person name="Tyson G.W."/>
            <person name="Hugenholtz P."/>
            <person name="Polz M.F."/>
            <person name="Zhang T."/>
        </authorList>
    </citation>
    <scope>NUCLEOTIDE SEQUENCE</scope>
    <source>
        <strain evidence="3">HKST-UBA01</strain>
    </source>
</reference>
<feature type="compositionally biased region" description="Pro residues" evidence="1">
    <location>
        <begin position="294"/>
        <end position="311"/>
    </location>
</feature>
<feature type="compositionally biased region" description="Low complexity" evidence="1">
    <location>
        <begin position="838"/>
        <end position="854"/>
    </location>
</feature>
<reference evidence="3" key="1">
    <citation type="submission" date="2020-04" db="EMBL/GenBank/DDBJ databases">
        <authorList>
            <person name="Zhang T."/>
        </authorList>
    </citation>
    <scope>NUCLEOTIDE SEQUENCE</scope>
    <source>
        <strain evidence="3">HKST-UBA01</strain>
    </source>
</reference>
<accession>A0A956RRD4</accession>
<proteinExistence type="predicted"/>
<dbReference type="EMBL" id="JAGQHR010000397">
    <property type="protein sequence ID" value="MCA9728489.1"/>
    <property type="molecule type" value="Genomic_DNA"/>
</dbReference>
<organism evidence="3 4">
    <name type="scientific">Eiseniibacteriota bacterium</name>
    <dbReference type="NCBI Taxonomy" id="2212470"/>
    <lineage>
        <taxon>Bacteria</taxon>
        <taxon>Candidatus Eiseniibacteriota</taxon>
    </lineage>
</organism>